<evidence type="ECO:0000313" key="1">
    <source>
        <dbReference type="EMBL" id="SIT50428.1"/>
    </source>
</evidence>
<proteinExistence type="predicted"/>
<reference evidence="1" key="1">
    <citation type="submission" date="2016-12" db="EMBL/GenBank/DDBJ databases">
        <authorList>
            <person name="Moulin L."/>
        </authorList>
    </citation>
    <scope>NUCLEOTIDE SEQUENCE [LARGE SCALE GENOMIC DNA]</scope>
    <source>
        <strain evidence="1">STM 7183</strain>
    </source>
</reference>
<organism evidence="1 2">
    <name type="scientific">Paraburkholderia piptadeniae</name>
    <dbReference type="NCBI Taxonomy" id="1701573"/>
    <lineage>
        <taxon>Bacteria</taxon>
        <taxon>Pseudomonadati</taxon>
        <taxon>Pseudomonadota</taxon>
        <taxon>Betaproteobacteria</taxon>
        <taxon>Burkholderiales</taxon>
        <taxon>Burkholderiaceae</taxon>
        <taxon>Paraburkholderia</taxon>
    </lineage>
</organism>
<gene>
    <name evidence="1" type="ORF">BN2476_810067</name>
</gene>
<dbReference type="EMBL" id="CYGY02000081">
    <property type="protein sequence ID" value="SIT50428.1"/>
    <property type="molecule type" value="Genomic_DNA"/>
</dbReference>
<evidence type="ECO:0000313" key="2">
    <source>
        <dbReference type="Proteomes" id="UP000195569"/>
    </source>
</evidence>
<comment type="caution">
    <text evidence="1">The sequence shown here is derived from an EMBL/GenBank/DDBJ whole genome shotgun (WGS) entry which is preliminary data.</text>
</comment>
<dbReference type="AlphaFoldDB" id="A0A1N7SST8"/>
<sequence>MAFVAPFISFSPAALSPHRQYPTASAAGHIPLPSRHDCEKCPDSRYAHTSAAAAH</sequence>
<protein>
    <submittedName>
        <fullName evidence="1">Uncharacterized protein</fullName>
    </submittedName>
</protein>
<dbReference type="Proteomes" id="UP000195569">
    <property type="component" value="Unassembled WGS sequence"/>
</dbReference>
<accession>A0A1N7SST8</accession>
<keyword evidence="2" id="KW-1185">Reference proteome</keyword>
<name>A0A1N7SST8_9BURK</name>